<keyword evidence="9" id="KW-0067">ATP-binding</keyword>
<name>A0AAD7PJ11_QUISA</name>
<dbReference type="SUPFAM" id="SSF56059">
    <property type="entry name" value="Glutathione synthetase ATP-binding domain-like"/>
    <property type="match status" value="1"/>
</dbReference>
<dbReference type="GO" id="GO:0052726">
    <property type="term" value="F:inositol-1,3,4-trisphosphate 5-kinase activity"/>
    <property type="evidence" value="ECO:0007669"/>
    <property type="project" value="InterPro"/>
</dbReference>
<feature type="domain" description="Inositol 1,3,4-trisphosphate 5/6-kinase ATP-grasp" evidence="11">
    <location>
        <begin position="9"/>
        <end position="183"/>
    </location>
</feature>
<dbReference type="GO" id="GO:0047325">
    <property type="term" value="F:inositol-3,4,5,6-tetrakisphosphate 1-kinase activity"/>
    <property type="evidence" value="ECO:0007669"/>
    <property type="project" value="InterPro"/>
</dbReference>
<keyword evidence="10" id="KW-0460">Magnesium</keyword>
<evidence type="ECO:0000256" key="4">
    <source>
        <dbReference type="ARBA" id="ARBA00012017"/>
    </source>
</evidence>
<evidence type="ECO:0000313" key="12">
    <source>
        <dbReference type="EMBL" id="KAJ7957401.1"/>
    </source>
</evidence>
<dbReference type="GO" id="GO:0000287">
    <property type="term" value="F:magnesium ion binding"/>
    <property type="evidence" value="ECO:0007669"/>
    <property type="project" value="InterPro"/>
</dbReference>
<evidence type="ECO:0000256" key="9">
    <source>
        <dbReference type="ARBA" id="ARBA00022840"/>
    </source>
</evidence>
<dbReference type="InterPro" id="IPR040464">
    <property type="entry name" value="InsP(3)kin_ATP-grasp"/>
</dbReference>
<evidence type="ECO:0000256" key="10">
    <source>
        <dbReference type="ARBA" id="ARBA00022842"/>
    </source>
</evidence>
<evidence type="ECO:0000256" key="3">
    <source>
        <dbReference type="ARBA" id="ARBA00011245"/>
    </source>
</evidence>
<dbReference type="Pfam" id="PF05770">
    <property type="entry name" value="Ins134_P3_kin"/>
    <property type="match status" value="1"/>
</dbReference>
<dbReference type="PANTHER" id="PTHR14217:SF1">
    <property type="entry name" value="INOSITOL-TETRAKISPHOSPHATE 1-KINASE"/>
    <property type="match status" value="1"/>
</dbReference>
<sequence>MFDEIDSITRLAEAGLSLPIMVKPQVACGVADAHQMAIVFSIEDFKSLNVPLPAVIQEYVDHSCTLCKFYVLGEKVFYAIKKSMPNADVLNKLSNSAGTKSIAFDSLRSLPTADDDNQVSRINNCPQTRKQSMDLRLVTDAAHWPRKVLHLTIFGFDVVIQEGTGDHVIVDVNYLPSFKEVSDDIAIHAFWEAIRTKFDSRMSK</sequence>
<evidence type="ECO:0000256" key="2">
    <source>
        <dbReference type="ARBA" id="ARBA00009601"/>
    </source>
</evidence>
<evidence type="ECO:0000256" key="1">
    <source>
        <dbReference type="ARBA" id="ARBA00001946"/>
    </source>
</evidence>
<comment type="subunit">
    <text evidence="3">Monomer.</text>
</comment>
<keyword evidence="13" id="KW-1185">Reference proteome</keyword>
<reference evidence="12" key="1">
    <citation type="journal article" date="2023" name="Science">
        <title>Elucidation of the pathway for biosynthesis of saponin adjuvants from the soapbark tree.</title>
        <authorList>
            <person name="Reed J."/>
            <person name="Orme A."/>
            <person name="El-Demerdash A."/>
            <person name="Owen C."/>
            <person name="Martin L.B.B."/>
            <person name="Misra R.C."/>
            <person name="Kikuchi S."/>
            <person name="Rejzek M."/>
            <person name="Martin A.C."/>
            <person name="Harkess A."/>
            <person name="Leebens-Mack J."/>
            <person name="Louveau T."/>
            <person name="Stephenson M.J."/>
            <person name="Osbourn A."/>
        </authorList>
    </citation>
    <scope>NUCLEOTIDE SEQUENCE</scope>
    <source>
        <strain evidence="12">S10</strain>
    </source>
</reference>
<evidence type="ECO:0000313" key="13">
    <source>
        <dbReference type="Proteomes" id="UP001163823"/>
    </source>
</evidence>
<evidence type="ECO:0000256" key="5">
    <source>
        <dbReference type="ARBA" id="ARBA00022679"/>
    </source>
</evidence>
<dbReference type="GO" id="GO:0032957">
    <property type="term" value="P:inositol trisphosphate metabolic process"/>
    <property type="evidence" value="ECO:0007669"/>
    <property type="project" value="InterPro"/>
</dbReference>
<proteinExistence type="inferred from homology"/>
<evidence type="ECO:0000256" key="8">
    <source>
        <dbReference type="ARBA" id="ARBA00022777"/>
    </source>
</evidence>
<keyword evidence="8" id="KW-0418">Kinase</keyword>
<accession>A0AAD7PJ11</accession>
<dbReference type="EC" id="2.7.1.159" evidence="4"/>
<organism evidence="12 13">
    <name type="scientific">Quillaja saponaria</name>
    <name type="common">Soap bark tree</name>
    <dbReference type="NCBI Taxonomy" id="32244"/>
    <lineage>
        <taxon>Eukaryota</taxon>
        <taxon>Viridiplantae</taxon>
        <taxon>Streptophyta</taxon>
        <taxon>Embryophyta</taxon>
        <taxon>Tracheophyta</taxon>
        <taxon>Spermatophyta</taxon>
        <taxon>Magnoliopsida</taxon>
        <taxon>eudicotyledons</taxon>
        <taxon>Gunneridae</taxon>
        <taxon>Pentapetalae</taxon>
        <taxon>rosids</taxon>
        <taxon>fabids</taxon>
        <taxon>Fabales</taxon>
        <taxon>Quillajaceae</taxon>
        <taxon>Quillaja</taxon>
    </lineage>
</organism>
<comment type="caution">
    <text evidence="12">The sequence shown here is derived from an EMBL/GenBank/DDBJ whole genome shotgun (WGS) entry which is preliminary data.</text>
</comment>
<dbReference type="KEGG" id="qsa:O6P43_023709"/>
<gene>
    <name evidence="12" type="ORF">O6P43_023709</name>
</gene>
<dbReference type="GO" id="GO:0005524">
    <property type="term" value="F:ATP binding"/>
    <property type="evidence" value="ECO:0007669"/>
    <property type="project" value="UniProtKB-KW"/>
</dbReference>
<dbReference type="InterPro" id="IPR008656">
    <property type="entry name" value="Inositol_tetrakis-P_1-kinase"/>
</dbReference>
<keyword evidence="5" id="KW-0808">Transferase</keyword>
<keyword evidence="6" id="KW-0479">Metal-binding</keyword>
<dbReference type="Gene3D" id="3.30.470.20">
    <property type="entry name" value="ATP-grasp fold, B domain"/>
    <property type="match status" value="1"/>
</dbReference>
<evidence type="ECO:0000256" key="6">
    <source>
        <dbReference type="ARBA" id="ARBA00022723"/>
    </source>
</evidence>
<keyword evidence="7" id="KW-0547">Nucleotide-binding</keyword>
<protein>
    <recommendedName>
        <fullName evidence="4">inositol-1,3,4-trisphosphate 5/6-kinase</fullName>
        <ecNumber evidence="4">2.7.1.159</ecNumber>
    </recommendedName>
</protein>
<dbReference type="GO" id="GO:0005737">
    <property type="term" value="C:cytoplasm"/>
    <property type="evidence" value="ECO:0007669"/>
    <property type="project" value="TreeGrafter"/>
</dbReference>
<evidence type="ECO:0000256" key="7">
    <source>
        <dbReference type="ARBA" id="ARBA00022741"/>
    </source>
</evidence>
<dbReference type="GO" id="GO:0052725">
    <property type="term" value="F:inositol-1,3,4-trisphosphate 6-kinase activity"/>
    <property type="evidence" value="ECO:0007669"/>
    <property type="project" value="InterPro"/>
</dbReference>
<comment type="cofactor">
    <cofactor evidence="1">
        <name>Mg(2+)</name>
        <dbReference type="ChEBI" id="CHEBI:18420"/>
    </cofactor>
</comment>
<comment type="similarity">
    <text evidence="2">Belongs to the ITPK1 family.</text>
</comment>
<dbReference type="Proteomes" id="UP001163823">
    <property type="component" value="Chromosome 9"/>
</dbReference>
<dbReference type="AlphaFoldDB" id="A0AAD7PJ11"/>
<dbReference type="PANTHER" id="PTHR14217">
    <property type="entry name" value="INOSITOL-TETRAKISPHOSPHATE 1-KINASE"/>
    <property type="match status" value="1"/>
</dbReference>
<evidence type="ECO:0000259" key="11">
    <source>
        <dbReference type="Pfam" id="PF05770"/>
    </source>
</evidence>
<dbReference type="EMBL" id="JARAOO010000009">
    <property type="protein sequence ID" value="KAJ7957401.1"/>
    <property type="molecule type" value="Genomic_DNA"/>
</dbReference>